<dbReference type="EMBL" id="JAQNDN010000022">
    <property type="protein sequence ID" value="MDC0673339.1"/>
    <property type="molecule type" value="Genomic_DNA"/>
</dbReference>
<organism evidence="1 2">
    <name type="scientific">Nannocystis radixulma</name>
    <dbReference type="NCBI Taxonomy" id="2995305"/>
    <lineage>
        <taxon>Bacteria</taxon>
        <taxon>Pseudomonadati</taxon>
        <taxon>Myxococcota</taxon>
        <taxon>Polyangia</taxon>
        <taxon>Nannocystales</taxon>
        <taxon>Nannocystaceae</taxon>
        <taxon>Nannocystis</taxon>
    </lineage>
</organism>
<dbReference type="Proteomes" id="UP001217838">
    <property type="component" value="Unassembled WGS sequence"/>
</dbReference>
<evidence type="ECO:0000313" key="1">
    <source>
        <dbReference type="EMBL" id="MDC0673339.1"/>
    </source>
</evidence>
<evidence type="ECO:0000313" key="2">
    <source>
        <dbReference type="Proteomes" id="UP001217838"/>
    </source>
</evidence>
<accession>A0ABT5BGS1</accession>
<reference evidence="1 2" key="1">
    <citation type="submission" date="2022-11" db="EMBL/GenBank/DDBJ databases">
        <title>Minimal conservation of predation-associated metabolite biosynthetic gene clusters underscores biosynthetic potential of Myxococcota including descriptions for ten novel species: Archangium lansinium sp. nov., Myxococcus landrumus sp. nov., Nannocystis bai.</title>
        <authorList>
            <person name="Ahearne A."/>
            <person name="Stevens C."/>
            <person name="Dowd S."/>
        </authorList>
    </citation>
    <scope>NUCLEOTIDE SEQUENCE [LARGE SCALE GENOMIC DNA]</scope>
    <source>
        <strain evidence="1 2">NCELM</strain>
    </source>
</reference>
<gene>
    <name evidence="1" type="ORF">POL58_36685</name>
</gene>
<keyword evidence="2" id="KW-1185">Reference proteome</keyword>
<proteinExistence type="predicted"/>
<name>A0ABT5BGS1_9BACT</name>
<sequence>MTPSVTAADALTAEPRDGGCLPAELHGSLVAQRGGWNLYNSLDPEGPYSTHLLEHVGPHVIVSESELSALRAKIPGAFWTESTTVRSIGVGNCGDGVPDHVSRMACLHIGVVAGADPLAAASRLDELLGELHRDLCFGVAVGPHRELSAF</sequence>
<protein>
    <submittedName>
        <fullName evidence="1">Uncharacterized protein</fullName>
    </submittedName>
</protein>
<dbReference type="RefSeq" id="WP_272006199.1">
    <property type="nucleotide sequence ID" value="NZ_JAQNDN010000022.1"/>
</dbReference>
<comment type="caution">
    <text evidence="1">The sequence shown here is derived from an EMBL/GenBank/DDBJ whole genome shotgun (WGS) entry which is preliminary data.</text>
</comment>